<reference evidence="2" key="2">
    <citation type="submission" date="2020-09" db="EMBL/GenBank/DDBJ databases">
        <authorList>
            <person name="Sun Q."/>
            <person name="Zhou Y."/>
        </authorList>
    </citation>
    <scope>NUCLEOTIDE SEQUENCE</scope>
    <source>
        <strain evidence="2">CGMCC 1.15448</strain>
    </source>
</reference>
<evidence type="ECO:0000313" key="3">
    <source>
        <dbReference type="Proteomes" id="UP000607559"/>
    </source>
</evidence>
<gene>
    <name evidence="2" type="ORF">GCM10011511_29770</name>
</gene>
<evidence type="ECO:0000313" key="2">
    <source>
        <dbReference type="EMBL" id="GGB04528.1"/>
    </source>
</evidence>
<dbReference type="EMBL" id="BMJC01000003">
    <property type="protein sequence ID" value="GGB04528.1"/>
    <property type="molecule type" value="Genomic_DNA"/>
</dbReference>
<feature type="chain" id="PRO_5035281159" description="Beta-lactamase-inhibitor-like PepSY-like domain-containing protein" evidence="1">
    <location>
        <begin position="25"/>
        <end position="160"/>
    </location>
</feature>
<dbReference type="RefSeq" id="WP_188933002.1">
    <property type="nucleotide sequence ID" value="NZ_BMJC01000003.1"/>
</dbReference>
<sequence>MKKLLGTLLAGLFCLAGVSTRAQVSGNTSILNVHAIGADAAAVRASRDFWSRVGEQKGEQWYKLQVGYQAEYTDGPVKGVYLYDKKGNWIYSILTYGEDRLPQEVRQLVRSTYYDFSINWVKEVSDAQNLVYVVHMESDKAWKEVAVQDGEMRVLHAFVK</sequence>
<keyword evidence="1" id="KW-0732">Signal</keyword>
<keyword evidence="3" id="KW-1185">Reference proteome</keyword>
<reference evidence="2" key="1">
    <citation type="journal article" date="2014" name="Int. J. Syst. Evol. Microbiol.">
        <title>Complete genome sequence of Corynebacterium casei LMG S-19264T (=DSM 44701T), isolated from a smear-ripened cheese.</title>
        <authorList>
            <consortium name="US DOE Joint Genome Institute (JGI-PGF)"/>
            <person name="Walter F."/>
            <person name="Albersmeier A."/>
            <person name="Kalinowski J."/>
            <person name="Ruckert C."/>
        </authorList>
    </citation>
    <scope>NUCLEOTIDE SEQUENCE</scope>
    <source>
        <strain evidence="2">CGMCC 1.15448</strain>
    </source>
</reference>
<feature type="signal peptide" evidence="1">
    <location>
        <begin position="1"/>
        <end position="24"/>
    </location>
</feature>
<evidence type="ECO:0000256" key="1">
    <source>
        <dbReference type="SAM" id="SignalP"/>
    </source>
</evidence>
<proteinExistence type="predicted"/>
<name>A0A8J2XU33_9BACT</name>
<accession>A0A8J2XU33</accession>
<protein>
    <recommendedName>
        <fullName evidence="4">Beta-lactamase-inhibitor-like PepSY-like domain-containing protein</fullName>
    </recommendedName>
</protein>
<dbReference type="AlphaFoldDB" id="A0A8J2XU33"/>
<organism evidence="2 3">
    <name type="scientific">Puia dinghuensis</name>
    <dbReference type="NCBI Taxonomy" id="1792502"/>
    <lineage>
        <taxon>Bacteria</taxon>
        <taxon>Pseudomonadati</taxon>
        <taxon>Bacteroidota</taxon>
        <taxon>Chitinophagia</taxon>
        <taxon>Chitinophagales</taxon>
        <taxon>Chitinophagaceae</taxon>
        <taxon>Puia</taxon>
    </lineage>
</organism>
<dbReference type="Proteomes" id="UP000607559">
    <property type="component" value="Unassembled WGS sequence"/>
</dbReference>
<evidence type="ECO:0008006" key="4">
    <source>
        <dbReference type="Google" id="ProtNLM"/>
    </source>
</evidence>
<dbReference type="Gene3D" id="3.10.450.360">
    <property type="match status" value="1"/>
</dbReference>
<comment type="caution">
    <text evidence="2">The sequence shown here is derived from an EMBL/GenBank/DDBJ whole genome shotgun (WGS) entry which is preliminary data.</text>
</comment>
<dbReference type="SUPFAM" id="SSF160574">
    <property type="entry name" value="BT0923-like"/>
    <property type="match status" value="1"/>
</dbReference>